<sequence>MLMTTLNIVDYLLPVEECKIAADEWSFCRSNFLKIKDLIPTTYVFTISDAPLEWMKSYKDYPEFCATMGIWKDQLILIFYPMNEKGDRIDQKEYPYCALAELTSDVKLQEIQEYTIVKNTILSKGLEKIEKNANMAFPISDKPILEQDIAIEAIESWRESGMDWFYKECNESQGMGIFKRFYVPTADLCLSDEGLMEMKCSFGLKYNDVYGKMLVTLIFISFHENLQNAQRAEKISNTYDWAKPCPPICRIPGMEGEF</sequence>
<reference evidence="2" key="1">
    <citation type="submission" date="2018-06" db="EMBL/GenBank/DDBJ databases">
        <authorList>
            <person name="Lum Nde A."/>
            <person name="Hugo C."/>
        </authorList>
    </citation>
    <scope>NUCLEOTIDE SEQUENCE [LARGE SCALE GENOMIC DNA]</scope>
    <source>
        <strain evidence="2">1_F178</strain>
    </source>
</reference>
<name>A0A3D9CB69_9FLAO</name>
<evidence type="ECO:0000313" key="2">
    <source>
        <dbReference type="Proteomes" id="UP000256686"/>
    </source>
</evidence>
<proteinExistence type="predicted"/>
<evidence type="ECO:0000313" key="1">
    <source>
        <dbReference type="EMBL" id="REC62978.1"/>
    </source>
</evidence>
<protein>
    <submittedName>
        <fullName evidence="1">Uncharacterized protein</fullName>
    </submittedName>
</protein>
<dbReference type="AlphaFoldDB" id="A0A3D9CB69"/>
<comment type="caution">
    <text evidence="1">The sequence shown here is derived from an EMBL/GenBank/DDBJ whole genome shotgun (WGS) entry which is preliminary data.</text>
</comment>
<dbReference type="EMBL" id="QNVT01000005">
    <property type="protein sequence ID" value="REC62978.1"/>
    <property type="molecule type" value="Genomic_DNA"/>
</dbReference>
<dbReference type="Proteomes" id="UP000256686">
    <property type="component" value="Unassembled WGS sequence"/>
</dbReference>
<gene>
    <name evidence="1" type="ORF">DRF65_07020</name>
</gene>
<accession>A0A3D9CB69</accession>
<organism evidence="1 2">
    <name type="scientific">Chryseobacterium pennae</name>
    <dbReference type="NCBI Taxonomy" id="2258962"/>
    <lineage>
        <taxon>Bacteria</taxon>
        <taxon>Pseudomonadati</taxon>
        <taxon>Bacteroidota</taxon>
        <taxon>Flavobacteriia</taxon>
        <taxon>Flavobacteriales</taxon>
        <taxon>Weeksellaceae</taxon>
        <taxon>Chryseobacterium group</taxon>
        <taxon>Chryseobacterium</taxon>
    </lineage>
</organism>
<keyword evidence="2" id="KW-1185">Reference proteome</keyword>